<gene>
    <name evidence="2" type="ORF">GALL_491040</name>
</gene>
<accession>A0A1J5PEU7</accession>
<dbReference type="SMART" id="SM01040">
    <property type="entry name" value="Bro-N"/>
    <property type="match status" value="1"/>
</dbReference>
<dbReference type="InterPro" id="IPR003497">
    <property type="entry name" value="BRO_N_domain"/>
</dbReference>
<dbReference type="AlphaFoldDB" id="A0A1J5PEU7"/>
<reference evidence="2" key="1">
    <citation type="submission" date="2016-10" db="EMBL/GenBank/DDBJ databases">
        <title>Sequence of Gallionella enrichment culture.</title>
        <authorList>
            <person name="Poehlein A."/>
            <person name="Muehling M."/>
            <person name="Daniel R."/>
        </authorList>
    </citation>
    <scope>NUCLEOTIDE SEQUENCE</scope>
</reference>
<comment type="caution">
    <text evidence="2">The sequence shown here is derived from an EMBL/GenBank/DDBJ whole genome shotgun (WGS) entry which is preliminary data.</text>
</comment>
<protein>
    <recommendedName>
        <fullName evidence="1">Bro-N domain-containing protein</fullName>
    </recommendedName>
</protein>
<proteinExistence type="predicted"/>
<dbReference type="Pfam" id="PF02498">
    <property type="entry name" value="Bro-N"/>
    <property type="match status" value="1"/>
</dbReference>
<evidence type="ECO:0000313" key="2">
    <source>
        <dbReference type="EMBL" id="OIQ69296.1"/>
    </source>
</evidence>
<feature type="domain" description="Bro-N" evidence="1">
    <location>
        <begin position="1"/>
        <end position="77"/>
    </location>
</feature>
<organism evidence="2">
    <name type="scientific">mine drainage metagenome</name>
    <dbReference type="NCBI Taxonomy" id="410659"/>
    <lineage>
        <taxon>unclassified sequences</taxon>
        <taxon>metagenomes</taxon>
        <taxon>ecological metagenomes</taxon>
    </lineage>
</organism>
<dbReference type="PROSITE" id="PS51750">
    <property type="entry name" value="BRO_N"/>
    <property type="match status" value="1"/>
</dbReference>
<name>A0A1J5PEU7_9ZZZZ</name>
<dbReference type="PANTHER" id="PTHR36180:SF2">
    <property type="entry name" value="BRO FAMILY PROTEIN"/>
    <property type="match status" value="1"/>
</dbReference>
<evidence type="ECO:0000259" key="1">
    <source>
        <dbReference type="PROSITE" id="PS51750"/>
    </source>
</evidence>
<sequence length="239" mass="26383">MCHALELTNPRKAVDDHVDPDDVTRSDTIDALGRIQQSNYVNLSGLYALIFGSKKDAARKFKRWVTHDVLPAIQKTGSYSLKGEIETLHTTTTAAQRLQEQVSRASLAASLPGSAKSQDVYLQARQALARVNQATQALRDYQIEIGFPAGLESPAASAQLPEGLDTRAADQSLVGRLYLLSFGSVTRPRLRAVNSDEYLAKADVKSIKFLANQGNLDLDDWRDLETWAGRKVQAEMNRK</sequence>
<dbReference type="EMBL" id="MLJW01004808">
    <property type="protein sequence ID" value="OIQ69296.1"/>
    <property type="molecule type" value="Genomic_DNA"/>
</dbReference>
<dbReference type="PANTHER" id="PTHR36180">
    <property type="entry name" value="DNA-BINDING PROTEIN-RELATED-RELATED"/>
    <property type="match status" value="1"/>
</dbReference>